<gene>
    <name evidence="3" type="ORF">CLV39_0641</name>
</gene>
<name>A0A3M0BKW0_9AQUI</name>
<evidence type="ECO:0000313" key="4">
    <source>
        <dbReference type="Proteomes" id="UP000280842"/>
    </source>
</evidence>
<dbReference type="InterPro" id="IPR023346">
    <property type="entry name" value="Lysozyme-like_dom_sf"/>
</dbReference>
<dbReference type="PANTHER" id="PTHR37423:SF2">
    <property type="entry name" value="MEMBRANE-BOUND LYTIC MUREIN TRANSGLYCOSYLASE C"/>
    <property type="match status" value="1"/>
</dbReference>
<dbReference type="InterPro" id="IPR008258">
    <property type="entry name" value="Transglycosylase_SLT_dom_1"/>
</dbReference>
<evidence type="ECO:0000256" key="1">
    <source>
        <dbReference type="ARBA" id="ARBA00007734"/>
    </source>
</evidence>
<dbReference type="OrthoDB" id="9815002at2"/>
<comment type="similarity">
    <text evidence="1">Belongs to the transglycosylase Slt family.</text>
</comment>
<feature type="domain" description="Transglycosylase SLT" evidence="2">
    <location>
        <begin position="418"/>
        <end position="525"/>
    </location>
</feature>
<dbReference type="Gene3D" id="1.10.530.10">
    <property type="match status" value="1"/>
</dbReference>
<sequence>MRLILAILVFIFSAKAESFKDCYKLFKEERFLKAKKCFLSVNDKDLKPYINHYLMLINQIYNEDFKIKDSAYAIKSYDYLKLSADSFYRKEFQKSKNYFQKIDIKALDKDDIPFYLYLKANLYNDFSIKKQLATEYIYDRNYGYKTFLEIYKNLSQKDLEKAVKTLISYRMYERALGIMPLLKTNDKVLYYYLYLYVKTEDFEKAKSFLEKINKKSKYYPVALYILGYYSKSWEERKRYFDKLVETKNKKYINKLGIPLTKKAFHYKKLNYFNYFLSKLDKSEDKVWYTFLYKYFFDSKKKAYSYLLKNTNWIKDKNKLYYWLYLASGNKHYIMRVKNSKIDDFYKIIAGGNVSVRRNIRICKGIPYIEKIKEVDYNLAYIESKYLLKKGKIKNLYCTMPEVVVRKLPKKERFIKPFGNLKDLIYAVMKQESLFYYKAISYSNAVGLMQFIPPTAYWVAKKRDIKNFDITDLFNPDISIDFGRWYLKYLLDKFNGNIYYAIASYNGGATNVSRTLRRFKPKNIAEFVETHPFDETRDYLKKVYTNYVIYRKLNGVSYVYRSNRRSR</sequence>
<reference evidence="3 4" key="1">
    <citation type="submission" date="2018-10" db="EMBL/GenBank/DDBJ databases">
        <title>Genomic Encyclopedia of Archaeal and Bacterial Type Strains, Phase II (KMG-II): from individual species to whole genera.</title>
        <authorList>
            <person name="Goeker M."/>
        </authorList>
    </citation>
    <scope>NUCLEOTIDE SEQUENCE [LARGE SCALE GENOMIC DNA]</scope>
    <source>
        <strain evidence="3 4">VM1</strain>
    </source>
</reference>
<dbReference type="Pfam" id="PF01464">
    <property type="entry name" value="SLT"/>
    <property type="match status" value="1"/>
</dbReference>
<dbReference type="AlphaFoldDB" id="A0A3M0BKW0"/>
<evidence type="ECO:0000259" key="2">
    <source>
        <dbReference type="Pfam" id="PF01464"/>
    </source>
</evidence>
<organism evidence="3 4">
    <name type="scientific">Hydrogenothermus marinus</name>
    <dbReference type="NCBI Taxonomy" id="133270"/>
    <lineage>
        <taxon>Bacteria</taxon>
        <taxon>Pseudomonadati</taxon>
        <taxon>Aquificota</taxon>
        <taxon>Aquificia</taxon>
        <taxon>Aquificales</taxon>
        <taxon>Hydrogenothermaceae</taxon>
        <taxon>Hydrogenothermus</taxon>
    </lineage>
</organism>
<dbReference type="PANTHER" id="PTHR37423">
    <property type="entry name" value="SOLUBLE LYTIC MUREIN TRANSGLYCOSYLASE-RELATED"/>
    <property type="match status" value="1"/>
</dbReference>
<proteinExistence type="inferred from homology"/>
<dbReference type="Proteomes" id="UP000280842">
    <property type="component" value="Unassembled WGS sequence"/>
</dbReference>
<dbReference type="EMBL" id="REFO01000011">
    <property type="protein sequence ID" value="RMA96989.1"/>
    <property type="molecule type" value="Genomic_DNA"/>
</dbReference>
<dbReference type="CDD" id="cd13401">
    <property type="entry name" value="Slt70-like"/>
    <property type="match status" value="1"/>
</dbReference>
<protein>
    <submittedName>
        <fullName evidence="3">Soluble lytic murein transglycosylase</fullName>
    </submittedName>
</protein>
<dbReference type="SUPFAM" id="SSF53955">
    <property type="entry name" value="Lysozyme-like"/>
    <property type="match status" value="1"/>
</dbReference>
<comment type="caution">
    <text evidence="3">The sequence shown here is derived from an EMBL/GenBank/DDBJ whole genome shotgun (WGS) entry which is preliminary data.</text>
</comment>
<accession>A0A3M0BKW0</accession>
<keyword evidence="4" id="KW-1185">Reference proteome</keyword>
<dbReference type="RefSeq" id="WP_121922784.1">
    <property type="nucleotide sequence ID" value="NZ_REFO01000011.1"/>
</dbReference>
<evidence type="ECO:0000313" key="3">
    <source>
        <dbReference type="EMBL" id="RMA96989.1"/>
    </source>
</evidence>